<feature type="domain" description="SWIM-type" evidence="2">
    <location>
        <begin position="25"/>
        <end position="59"/>
    </location>
</feature>
<dbReference type="KEGG" id="siy:YG5714_1885"/>
<dbReference type="GO" id="GO:0008270">
    <property type="term" value="F:zinc ion binding"/>
    <property type="evidence" value="ECO:0007669"/>
    <property type="project" value="UniProtKB-KW"/>
</dbReference>
<name>C3N7E7_SACI7</name>
<dbReference type="InterPro" id="IPR007527">
    <property type="entry name" value="Znf_SWIM"/>
</dbReference>
<keyword evidence="1" id="KW-0479">Metal-binding</keyword>
<dbReference type="AlphaFoldDB" id="C3N7E7"/>
<proteinExistence type="predicted"/>
<gene>
    <name evidence="3" type="ordered locus">YG5714_1885</name>
</gene>
<evidence type="ECO:0000259" key="2">
    <source>
        <dbReference type="PROSITE" id="PS50966"/>
    </source>
</evidence>
<keyword evidence="1" id="KW-0863">Zinc-finger</keyword>
<dbReference type="EMBL" id="CP001403">
    <property type="protein sequence ID" value="ACP46141.1"/>
    <property type="molecule type" value="Genomic_DNA"/>
</dbReference>
<protein>
    <submittedName>
        <fullName evidence="3">Zinc finger SWIM domain protein</fullName>
    </submittedName>
</protein>
<sequence>MIIITSINNNIVEGLVGARCAAGHYKVKIKINEFKIVDSECECGQKFCRHTVQLYLHYMRVKNNVNHHKTIG</sequence>
<evidence type="ECO:0000313" key="3">
    <source>
        <dbReference type="EMBL" id="ACP46141.1"/>
    </source>
</evidence>
<reference evidence="3 4" key="1">
    <citation type="journal article" date="2009" name="Proc. Natl. Acad. Sci. U.S.A.">
        <title>Biogeography of the Sulfolobus islandicus pan-genome.</title>
        <authorList>
            <person name="Reno M.L."/>
            <person name="Held N.L."/>
            <person name="Fields C.J."/>
            <person name="Burke P.V."/>
            <person name="Whitaker R.J."/>
        </authorList>
    </citation>
    <scope>NUCLEOTIDE SEQUENCE [LARGE SCALE GENOMIC DNA]</scope>
    <source>
        <strain evidence="4">Y.G.57.14 / Yellowstone #1</strain>
    </source>
</reference>
<accession>C3N7E7</accession>
<dbReference type="PROSITE" id="PS50966">
    <property type="entry name" value="ZF_SWIM"/>
    <property type="match status" value="1"/>
</dbReference>
<evidence type="ECO:0000256" key="1">
    <source>
        <dbReference type="PROSITE-ProRule" id="PRU00325"/>
    </source>
</evidence>
<organism evidence="3 4">
    <name type="scientific">Saccharolobus islandicus (strain Y.G.57.14 / Yellowstone #1)</name>
    <name type="common">Sulfolobus islandicus</name>
    <dbReference type="NCBI Taxonomy" id="439386"/>
    <lineage>
        <taxon>Archaea</taxon>
        <taxon>Thermoproteota</taxon>
        <taxon>Thermoprotei</taxon>
        <taxon>Sulfolobales</taxon>
        <taxon>Sulfolobaceae</taxon>
        <taxon>Saccharolobus</taxon>
    </lineage>
</organism>
<evidence type="ECO:0000313" key="4">
    <source>
        <dbReference type="Proteomes" id="UP000002308"/>
    </source>
</evidence>
<dbReference type="Proteomes" id="UP000002308">
    <property type="component" value="Chromosome"/>
</dbReference>
<dbReference type="HOGENOM" id="CLU_2713024_0_0_2"/>
<keyword evidence="1" id="KW-0862">Zinc</keyword>
<dbReference type="GeneID" id="15298178"/>
<dbReference type="RefSeq" id="WP_012716392.1">
    <property type="nucleotide sequence ID" value="NC_012622.1"/>
</dbReference>